<gene>
    <name evidence="1" type="ORF">L1987_13465</name>
</gene>
<organism evidence="1 2">
    <name type="scientific">Smallanthus sonchifolius</name>
    <dbReference type="NCBI Taxonomy" id="185202"/>
    <lineage>
        <taxon>Eukaryota</taxon>
        <taxon>Viridiplantae</taxon>
        <taxon>Streptophyta</taxon>
        <taxon>Embryophyta</taxon>
        <taxon>Tracheophyta</taxon>
        <taxon>Spermatophyta</taxon>
        <taxon>Magnoliopsida</taxon>
        <taxon>eudicotyledons</taxon>
        <taxon>Gunneridae</taxon>
        <taxon>Pentapetalae</taxon>
        <taxon>asterids</taxon>
        <taxon>campanulids</taxon>
        <taxon>Asterales</taxon>
        <taxon>Asteraceae</taxon>
        <taxon>Asteroideae</taxon>
        <taxon>Heliantheae alliance</taxon>
        <taxon>Millerieae</taxon>
        <taxon>Smallanthus</taxon>
    </lineage>
</organism>
<name>A0ACB9JGL1_9ASTR</name>
<comment type="caution">
    <text evidence="1">The sequence shown here is derived from an EMBL/GenBank/DDBJ whole genome shotgun (WGS) entry which is preliminary data.</text>
</comment>
<evidence type="ECO:0000313" key="2">
    <source>
        <dbReference type="Proteomes" id="UP001056120"/>
    </source>
</evidence>
<protein>
    <submittedName>
        <fullName evidence="1">Uncharacterized protein</fullName>
    </submittedName>
</protein>
<reference evidence="2" key="1">
    <citation type="journal article" date="2022" name="Mol. Ecol. Resour.">
        <title>The genomes of chicory, endive, great burdock and yacon provide insights into Asteraceae palaeo-polyploidization history and plant inulin production.</title>
        <authorList>
            <person name="Fan W."/>
            <person name="Wang S."/>
            <person name="Wang H."/>
            <person name="Wang A."/>
            <person name="Jiang F."/>
            <person name="Liu H."/>
            <person name="Zhao H."/>
            <person name="Xu D."/>
            <person name="Zhang Y."/>
        </authorList>
    </citation>
    <scope>NUCLEOTIDE SEQUENCE [LARGE SCALE GENOMIC DNA]</scope>
    <source>
        <strain evidence="2">cv. Yunnan</strain>
    </source>
</reference>
<dbReference type="Proteomes" id="UP001056120">
    <property type="component" value="Linkage Group LG04"/>
</dbReference>
<keyword evidence="2" id="KW-1185">Reference proteome</keyword>
<accession>A0ACB9JGL1</accession>
<evidence type="ECO:0000313" key="1">
    <source>
        <dbReference type="EMBL" id="KAI3819624.1"/>
    </source>
</evidence>
<dbReference type="EMBL" id="CM042021">
    <property type="protein sequence ID" value="KAI3819624.1"/>
    <property type="molecule type" value="Genomic_DNA"/>
</dbReference>
<proteinExistence type="predicted"/>
<reference evidence="1 2" key="2">
    <citation type="journal article" date="2022" name="Mol. Ecol. Resour.">
        <title>The genomes of chicory, endive, great burdock and yacon provide insights into Asteraceae paleo-polyploidization history and plant inulin production.</title>
        <authorList>
            <person name="Fan W."/>
            <person name="Wang S."/>
            <person name="Wang H."/>
            <person name="Wang A."/>
            <person name="Jiang F."/>
            <person name="Liu H."/>
            <person name="Zhao H."/>
            <person name="Xu D."/>
            <person name="Zhang Y."/>
        </authorList>
    </citation>
    <scope>NUCLEOTIDE SEQUENCE [LARGE SCALE GENOMIC DNA]</scope>
    <source>
        <strain evidence="2">cv. Yunnan</strain>
        <tissue evidence="1">Leaves</tissue>
    </source>
</reference>
<sequence>MHGEDTSSEEVRPPTLSPPRIPSPTPLHVDWVNFMGLARCRTARKTILPPKKWTLSSPYTEPIPKRHCLTSQREIGESSHQIRPNDAGPTEQIIPPSTEMSEPQPDPGAQQSYDTSEDSDAIMEALDDRLV</sequence>